<dbReference type="PANTHER" id="PTHR10721">
    <property type="entry name" value="MITOCHONDRIAL IMPORT INNER MEMBRANE TRANSLOCASE SUBUNIT TIM44"/>
    <property type="match status" value="1"/>
</dbReference>
<reference evidence="8 9" key="1">
    <citation type="submission" date="2020-06" db="EMBL/GenBank/DDBJ databases">
        <title>Description of novel acetic acid bacteria.</title>
        <authorList>
            <person name="Sombolestani A."/>
        </authorList>
    </citation>
    <scope>NUCLEOTIDE SEQUENCE [LARGE SCALE GENOMIC DNA]</scope>
    <source>
        <strain evidence="8 9">LMG 27010</strain>
    </source>
</reference>
<keyword evidence="6" id="KW-0812">Transmembrane</keyword>
<feature type="domain" description="Tim44-like" evidence="7">
    <location>
        <begin position="76"/>
        <end position="224"/>
    </location>
</feature>
<dbReference type="SUPFAM" id="SSF54427">
    <property type="entry name" value="NTF2-like"/>
    <property type="match status" value="1"/>
</dbReference>
<dbReference type="Gene3D" id="3.10.450.240">
    <property type="match status" value="1"/>
</dbReference>
<feature type="region of interest" description="Disordered" evidence="5">
    <location>
        <begin position="37"/>
        <end position="68"/>
    </location>
</feature>
<dbReference type="GO" id="GO:0051087">
    <property type="term" value="F:protein-folding chaperone binding"/>
    <property type="evidence" value="ECO:0007669"/>
    <property type="project" value="TreeGrafter"/>
</dbReference>
<dbReference type="SMART" id="SM00978">
    <property type="entry name" value="Tim44"/>
    <property type="match status" value="1"/>
</dbReference>
<dbReference type="AlphaFoldDB" id="A0A850PHQ6"/>
<organism evidence="8 9">
    <name type="scientific">Ameyamaea chiangmaiensis</name>
    <dbReference type="NCBI Taxonomy" id="442969"/>
    <lineage>
        <taxon>Bacteria</taxon>
        <taxon>Pseudomonadati</taxon>
        <taxon>Pseudomonadota</taxon>
        <taxon>Alphaproteobacteria</taxon>
        <taxon>Acetobacterales</taxon>
        <taxon>Acetobacteraceae</taxon>
        <taxon>Ameyamaea</taxon>
    </lineage>
</organism>
<dbReference type="GO" id="GO:0030150">
    <property type="term" value="P:protein import into mitochondrial matrix"/>
    <property type="evidence" value="ECO:0007669"/>
    <property type="project" value="TreeGrafter"/>
</dbReference>
<evidence type="ECO:0000256" key="4">
    <source>
        <dbReference type="ARBA" id="ARBA00023136"/>
    </source>
</evidence>
<name>A0A850PHQ6_9PROT</name>
<evidence type="ECO:0000256" key="5">
    <source>
        <dbReference type="SAM" id="MobiDB-lite"/>
    </source>
</evidence>
<comment type="similarity">
    <text evidence="2">Belongs to the Tim44 family.</text>
</comment>
<evidence type="ECO:0000313" key="9">
    <source>
        <dbReference type="Proteomes" id="UP000585665"/>
    </source>
</evidence>
<keyword evidence="9" id="KW-1185">Reference proteome</keyword>
<evidence type="ECO:0000259" key="7">
    <source>
        <dbReference type="SMART" id="SM00978"/>
    </source>
</evidence>
<gene>
    <name evidence="8" type="ORF">HUK82_15435</name>
</gene>
<feature type="transmembrane region" description="Helical" evidence="6">
    <location>
        <begin position="12"/>
        <end position="30"/>
    </location>
</feature>
<keyword evidence="6" id="KW-1133">Transmembrane helix</keyword>
<dbReference type="NCBIfam" id="NF033779">
    <property type="entry name" value="Tim44_TimA_adap"/>
    <property type="match status" value="1"/>
</dbReference>
<comment type="caution">
    <text evidence="8">The sequence shown here is derived from an EMBL/GenBank/DDBJ whole genome shotgun (WGS) entry which is preliminary data.</text>
</comment>
<keyword evidence="4 6" id="KW-0472">Membrane</keyword>
<dbReference type="InterPro" id="IPR032710">
    <property type="entry name" value="NTF2-like_dom_sf"/>
</dbReference>
<evidence type="ECO:0000256" key="2">
    <source>
        <dbReference type="ARBA" id="ARBA00009597"/>
    </source>
</evidence>
<comment type="subcellular location">
    <subcellularLocation>
        <location evidence="1">Membrane</location>
    </subcellularLocation>
</comment>
<dbReference type="Proteomes" id="UP000585665">
    <property type="component" value="Unassembled WGS sequence"/>
</dbReference>
<evidence type="ECO:0000313" key="8">
    <source>
        <dbReference type="EMBL" id="NVN41940.1"/>
    </source>
</evidence>
<proteinExistence type="inferred from homology"/>
<dbReference type="PANTHER" id="PTHR10721:SF1">
    <property type="entry name" value="MITOCHONDRIAL IMPORT INNER MEMBRANE TRANSLOCASE SUBUNIT TIM44"/>
    <property type="match status" value="1"/>
</dbReference>
<evidence type="ECO:0000256" key="6">
    <source>
        <dbReference type="SAM" id="Phobius"/>
    </source>
</evidence>
<protein>
    <submittedName>
        <fullName evidence="8">Tim44 domain-containing protein</fullName>
    </submittedName>
</protein>
<sequence length="225" mass="24255">MDFSLDRLPVDIVLFALVAGFLVLRLRSVLGRRVGLQAAPQPQPRPVERPGPVIEGRPVPPTAGAKIDIPTPETRVGQILTQIRQRETTFDAADFLRGVETAFRQIILAYAAGDRATLKDCLTADAYAAFDGAITTREGTGEKQHTELRAIDSLAILDAQLQPDGRAAVEVKVVSDQVNYVTDKDGAVLSGADAVTEFSDLWVFERLLGANMSGAAWRLSSARSA</sequence>
<dbReference type="Pfam" id="PF04280">
    <property type="entry name" value="Tim44"/>
    <property type="match status" value="1"/>
</dbReference>
<dbReference type="EMBL" id="JABXXR010000220">
    <property type="protein sequence ID" value="NVN41940.1"/>
    <property type="molecule type" value="Genomic_DNA"/>
</dbReference>
<dbReference type="InterPro" id="IPR007379">
    <property type="entry name" value="Tim44-like_dom"/>
</dbReference>
<dbReference type="GO" id="GO:0016020">
    <property type="term" value="C:membrane"/>
    <property type="evidence" value="ECO:0007669"/>
    <property type="project" value="UniProtKB-SubCell"/>
</dbReference>
<dbReference type="InterPro" id="IPR039544">
    <property type="entry name" value="Tim44-like"/>
</dbReference>
<evidence type="ECO:0000256" key="1">
    <source>
        <dbReference type="ARBA" id="ARBA00004370"/>
    </source>
</evidence>
<evidence type="ECO:0000256" key="3">
    <source>
        <dbReference type="ARBA" id="ARBA00022946"/>
    </source>
</evidence>
<keyword evidence="3" id="KW-0809">Transit peptide</keyword>
<accession>A0A850PHQ6</accession>